<dbReference type="PROSITE" id="PS51925">
    <property type="entry name" value="SWIB_MDM2"/>
    <property type="match status" value="1"/>
</dbReference>
<feature type="compositionally biased region" description="Low complexity" evidence="1">
    <location>
        <begin position="27"/>
        <end position="39"/>
    </location>
</feature>
<protein>
    <recommendedName>
        <fullName evidence="2">DM2 domain-containing protein</fullName>
    </recommendedName>
</protein>
<dbReference type="CDD" id="cd10568">
    <property type="entry name" value="SWIB_like"/>
    <property type="match status" value="1"/>
</dbReference>
<dbReference type="OrthoDB" id="10263741at2759"/>
<evidence type="ECO:0000313" key="4">
    <source>
        <dbReference type="Proteomes" id="UP000799429"/>
    </source>
</evidence>
<dbReference type="InterPro" id="IPR036885">
    <property type="entry name" value="SWIB_MDM2_dom_sf"/>
</dbReference>
<dbReference type="InterPro" id="IPR003121">
    <property type="entry name" value="SWIB_MDM2_domain"/>
</dbReference>
<dbReference type="SMART" id="SM00151">
    <property type="entry name" value="SWIB"/>
    <property type="match status" value="1"/>
</dbReference>
<dbReference type="Pfam" id="PF02201">
    <property type="entry name" value="SWIB"/>
    <property type="match status" value="1"/>
</dbReference>
<name>A0A9P4SE97_9PEZI</name>
<feature type="region of interest" description="Disordered" evidence="1">
    <location>
        <begin position="149"/>
        <end position="195"/>
    </location>
</feature>
<sequence length="499" mass="56709">MIKWADLSQTLRRPGPLVAGGPHPPAAMSQQQLQQQQQMEAQRRELIKRQSKKPTDKNIPDGVEELVIGDGVQRYRALRDVEKRLDAVMMRKRLDIQDSVNRTTKGYKTLRIWISNTAENQPWQQSGMNPDAFDFGSESQATYRVKIEGRLIDEDSTSNEKGKSADEKEKANGEAMDTTGDETKKPATPSHSSTIPERTKLSHFFKQITIDFDRSKSVQPDNFTSIDWTKPVPPRPNVPNPAPEANFDTLEFERKSDENINVTINLVRDEVPERYRLSKELAELLDTEEDDRAGVMMNIWNYVKAMGLQEDEETRRIHCDARLKAVFKSESLFFPYLPDAVLPHLTALPPLTLSYTIRVDKDYITMQPHPPATIYDIRVPATDPLRTLYLQQTHSPIYLSTLQTISTLDTQLAEAVQAIHDAKAKHAFFSSMARDPVGFVRRWTSSQRRDMEVILGEAVRGVGEEGTSEEWRRGGDAGVWGGEQAREGVGLWLARQKMH</sequence>
<keyword evidence="4" id="KW-1185">Reference proteome</keyword>
<evidence type="ECO:0000313" key="3">
    <source>
        <dbReference type="EMBL" id="KAF2840185.1"/>
    </source>
</evidence>
<gene>
    <name evidence="3" type="ORF">M501DRAFT_1002487</name>
</gene>
<dbReference type="Gene3D" id="1.10.245.10">
    <property type="entry name" value="SWIB/MDM2 domain"/>
    <property type="match status" value="1"/>
</dbReference>
<dbReference type="InterPro" id="IPR019835">
    <property type="entry name" value="SWIB_domain"/>
</dbReference>
<dbReference type="SUPFAM" id="SSF47592">
    <property type="entry name" value="SWIB/MDM2 domain"/>
    <property type="match status" value="1"/>
</dbReference>
<feature type="domain" description="DM2" evidence="2">
    <location>
        <begin position="270"/>
        <end position="347"/>
    </location>
</feature>
<dbReference type="EMBL" id="MU006093">
    <property type="protein sequence ID" value="KAF2840185.1"/>
    <property type="molecule type" value="Genomic_DNA"/>
</dbReference>
<dbReference type="Proteomes" id="UP000799429">
    <property type="component" value="Unassembled WGS sequence"/>
</dbReference>
<organism evidence="3 4">
    <name type="scientific">Patellaria atrata CBS 101060</name>
    <dbReference type="NCBI Taxonomy" id="1346257"/>
    <lineage>
        <taxon>Eukaryota</taxon>
        <taxon>Fungi</taxon>
        <taxon>Dikarya</taxon>
        <taxon>Ascomycota</taxon>
        <taxon>Pezizomycotina</taxon>
        <taxon>Dothideomycetes</taxon>
        <taxon>Dothideomycetes incertae sedis</taxon>
        <taxon>Patellariales</taxon>
        <taxon>Patellariaceae</taxon>
        <taxon>Patellaria</taxon>
    </lineage>
</organism>
<dbReference type="AlphaFoldDB" id="A0A9P4SE97"/>
<evidence type="ECO:0000259" key="2">
    <source>
        <dbReference type="PROSITE" id="PS51925"/>
    </source>
</evidence>
<reference evidence="3" key="1">
    <citation type="journal article" date="2020" name="Stud. Mycol.">
        <title>101 Dothideomycetes genomes: a test case for predicting lifestyles and emergence of pathogens.</title>
        <authorList>
            <person name="Haridas S."/>
            <person name="Albert R."/>
            <person name="Binder M."/>
            <person name="Bloem J."/>
            <person name="Labutti K."/>
            <person name="Salamov A."/>
            <person name="Andreopoulos B."/>
            <person name="Baker S."/>
            <person name="Barry K."/>
            <person name="Bills G."/>
            <person name="Bluhm B."/>
            <person name="Cannon C."/>
            <person name="Castanera R."/>
            <person name="Culley D."/>
            <person name="Daum C."/>
            <person name="Ezra D."/>
            <person name="Gonzalez J."/>
            <person name="Henrissat B."/>
            <person name="Kuo A."/>
            <person name="Liang C."/>
            <person name="Lipzen A."/>
            <person name="Lutzoni F."/>
            <person name="Magnuson J."/>
            <person name="Mondo S."/>
            <person name="Nolan M."/>
            <person name="Ohm R."/>
            <person name="Pangilinan J."/>
            <person name="Park H.-J."/>
            <person name="Ramirez L."/>
            <person name="Alfaro M."/>
            <person name="Sun H."/>
            <person name="Tritt A."/>
            <person name="Yoshinaga Y."/>
            <person name="Zwiers L.-H."/>
            <person name="Turgeon B."/>
            <person name="Goodwin S."/>
            <person name="Spatafora J."/>
            <person name="Crous P."/>
            <person name="Grigoriev I."/>
        </authorList>
    </citation>
    <scope>NUCLEOTIDE SEQUENCE</scope>
    <source>
        <strain evidence="3">CBS 101060</strain>
    </source>
</reference>
<dbReference type="PANTHER" id="PTHR13844">
    <property type="entry name" value="SWI/SNF-RELATED MATRIX-ASSOCIATED ACTIN-DEPENDENT REGULATOR OF CHROMATIN SUBFAMILY D"/>
    <property type="match status" value="1"/>
</dbReference>
<feature type="region of interest" description="Disordered" evidence="1">
    <location>
        <begin position="13"/>
        <end position="39"/>
    </location>
</feature>
<feature type="compositionally biased region" description="Basic and acidic residues" evidence="1">
    <location>
        <begin position="149"/>
        <end position="172"/>
    </location>
</feature>
<proteinExistence type="predicted"/>
<evidence type="ECO:0000256" key="1">
    <source>
        <dbReference type="SAM" id="MobiDB-lite"/>
    </source>
</evidence>
<comment type="caution">
    <text evidence="3">The sequence shown here is derived from an EMBL/GenBank/DDBJ whole genome shotgun (WGS) entry which is preliminary data.</text>
</comment>
<accession>A0A9P4SE97</accession>